<reference evidence="1" key="1">
    <citation type="submission" date="2013-05" db="EMBL/GenBank/DDBJ databases">
        <title>Draft genome sequences of six wheat associated Fusarium spp. isolates.</title>
        <authorList>
            <person name="Moolhuijzen P.M."/>
            <person name="Manners J.M."/>
            <person name="Wilcox S."/>
            <person name="Bellgard M.I."/>
            <person name="Gardiner D.M."/>
        </authorList>
    </citation>
    <scope>NUCLEOTIDE SEQUENCE</scope>
    <source>
        <strain evidence="1">CS3487</strain>
    </source>
</reference>
<gene>
    <name evidence="1" type="ORF">BN848_0127680</name>
</gene>
<dbReference type="AlphaFoldDB" id="W1I974"/>
<dbReference type="EMBL" id="CBME010002571">
    <property type="protein sequence ID" value="CDL73205.1"/>
    <property type="molecule type" value="Genomic_DNA"/>
</dbReference>
<dbReference type="EMBL" id="HG317474">
    <property type="protein sequence ID" value="CDX48331.1"/>
    <property type="molecule type" value="Genomic_DNA"/>
</dbReference>
<sequence>MVYKYTFIASEKKIFLIPNEVYPSGNRDME</sequence>
<name>W1I974_FUSPS</name>
<organism evidence="1">
    <name type="scientific">Fusarium pseudograminearum CS3487</name>
    <dbReference type="NCBI Taxonomy" id="1318458"/>
    <lineage>
        <taxon>Eukaryota</taxon>
        <taxon>Fungi</taxon>
        <taxon>Dikarya</taxon>
        <taxon>Ascomycota</taxon>
        <taxon>Pezizomycotina</taxon>
        <taxon>Sordariomycetes</taxon>
        <taxon>Hypocreomycetidae</taxon>
        <taxon>Hypocreales</taxon>
        <taxon>Nectriaceae</taxon>
        <taxon>Fusarium</taxon>
    </lineage>
</organism>
<accession>W1I974</accession>
<protein>
    <submittedName>
        <fullName evidence="1">Unclassified</fullName>
    </submittedName>
</protein>
<proteinExistence type="predicted"/>
<evidence type="ECO:0000313" key="1">
    <source>
        <dbReference type="EMBL" id="CDL73205.1"/>
    </source>
</evidence>